<evidence type="ECO:0000259" key="1">
    <source>
        <dbReference type="Pfam" id="PF00644"/>
    </source>
</evidence>
<reference evidence="2" key="1">
    <citation type="journal article" date="2020" name="Nat. Commun.">
        <title>Large-scale genome sequencing of mycorrhizal fungi provides insights into the early evolution of symbiotic traits.</title>
        <authorList>
            <person name="Miyauchi S."/>
            <person name="Kiss E."/>
            <person name="Kuo A."/>
            <person name="Drula E."/>
            <person name="Kohler A."/>
            <person name="Sanchez-Garcia M."/>
            <person name="Morin E."/>
            <person name="Andreopoulos B."/>
            <person name="Barry K.W."/>
            <person name="Bonito G."/>
            <person name="Buee M."/>
            <person name="Carver A."/>
            <person name="Chen C."/>
            <person name="Cichocki N."/>
            <person name="Clum A."/>
            <person name="Culley D."/>
            <person name="Crous P.W."/>
            <person name="Fauchery L."/>
            <person name="Girlanda M."/>
            <person name="Hayes R.D."/>
            <person name="Keri Z."/>
            <person name="LaButti K."/>
            <person name="Lipzen A."/>
            <person name="Lombard V."/>
            <person name="Magnuson J."/>
            <person name="Maillard F."/>
            <person name="Murat C."/>
            <person name="Nolan M."/>
            <person name="Ohm R.A."/>
            <person name="Pangilinan J."/>
            <person name="Pereira M.F."/>
            <person name="Perotto S."/>
            <person name="Peter M."/>
            <person name="Pfister S."/>
            <person name="Riley R."/>
            <person name="Sitrit Y."/>
            <person name="Stielow J.B."/>
            <person name="Szollosi G."/>
            <person name="Zifcakova L."/>
            <person name="Stursova M."/>
            <person name="Spatafora J.W."/>
            <person name="Tedersoo L."/>
            <person name="Vaario L.M."/>
            <person name="Yamada A."/>
            <person name="Yan M."/>
            <person name="Wang P."/>
            <person name="Xu J."/>
            <person name="Bruns T."/>
            <person name="Baldrian P."/>
            <person name="Vilgalys R."/>
            <person name="Dunand C."/>
            <person name="Henrissat B."/>
            <person name="Grigoriev I.V."/>
            <person name="Hibbett D."/>
            <person name="Nagy L.G."/>
            <person name="Martin F.M."/>
        </authorList>
    </citation>
    <scope>NUCLEOTIDE SEQUENCE</scope>
    <source>
        <strain evidence="2">UH-Tt-Lm1</strain>
    </source>
</reference>
<dbReference type="PANTHER" id="PTHR31681">
    <property type="entry name" value="C2H2-LIKE ZINC FINGER PROTEIN"/>
    <property type="match status" value="1"/>
</dbReference>
<organism evidence="2 3">
    <name type="scientific">Thelephora terrestris</name>
    <dbReference type="NCBI Taxonomy" id="56493"/>
    <lineage>
        <taxon>Eukaryota</taxon>
        <taxon>Fungi</taxon>
        <taxon>Dikarya</taxon>
        <taxon>Basidiomycota</taxon>
        <taxon>Agaricomycotina</taxon>
        <taxon>Agaricomycetes</taxon>
        <taxon>Thelephorales</taxon>
        <taxon>Thelephoraceae</taxon>
        <taxon>Thelephora</taxon>
    </lineage>
</organism>
<dbReference type="Proteomes" id="UP000736335">
    <property type="component" value="Unassembled WGS sequence"/>
</dbReference>
<dbReference type="OrthoDB" id="9514740at2759"/>
<dbReference type="EMBL" id="WIUZ02000009">
    <property type="protein sequence ID" value="KAF9783752.1"/>
    <property type="molecule type" value="Genomic_DNA"/>
</dbReference>
<dbReference type="Gene3D" id="3.90.228.10">
    <property type="match status" value="1"/>
</dbReference>
<dbReference type="SUPFAM" id="SSF56399">
    <property type="entry name" value="ADP-ribosylation"/>
    <property type="match status" value="1"/>
</dbReference>
<dbReference type="Pfam" id="PF00644">
    <property type="entry name" value="PARP"/>
    <property type="match status" value="1"/>
</dbReference>
<dbReference type="GO" id="GO:0003950">
    <property type="term" value="F:NAD+ poly-ADP-ribosyltransferase activity"/>
    <property type="evidence" value="ECO:0007669"/>
    <property type="project" value="InterPro"/>
</dbReference>
<gene>
    <name evidence="2" type="ORF">BJ322DRAFT_877777</name>
</gene>
<evidence type="ECO:0000313" key="2">
    <source>
        <dbReference type="EMBL" id="KAF9783752.1"/>
    </source>
</evidence>
<dbReference type="InterPro" id="IPR012317">
    <property type="entry name" value="Poly(ADP-ribose)pol_cat_dom"/>
</dbReference>
<comment type="caution">
    <text evidence="2">The sequence shown here is derived from an EMBL/GenBank/DDBJ whole genome shotgun (WGS) entry which is preliminary data.</text>
</comment>
<keyword evidence="3" id="KW-1185">Reference proteome</keyword>
<protein>
    <recommendedName>
        <fullName evidence="1">PARP catalytic domain-containing protein</fullName>
    </recommendedName>
</protein>
<evidence type="ECO:0000313" key="3">
    <source>
        <dbReference type="Proteomes" id="UP000736335"/>
    </source>
</evidence>
<name>A0A9P6HBN2_9AGAM</name>
<dbReference type="AlphaFoldDB" id="A0A9P6HBN2"/>
<sequence length="259" mass="29313">MHRLGENGCILCRRAPTGGSLPFCRPCYLEAIDEAPMIAEIPGDHNRYKSVRDQFRQKWLHNEGCPEVRAIYKIVNTDFGIAKYKQYLEKVEAKGNFVLRGEFRGNERRRWHGTTRTCNIGDKGVTRFCSDPFCSLCCIMKTSFDLSFFSWRTNFGRFGAGIYTSSTSSKSDSYSQNDCTSNWKAMLLNNVVVGEGYKTLVDDTSLTEPPAGYDSVIGEVGRRLNYDELVVYDNDAIRPSYLVMYDIPGRTPSSSSPDM</sequence>
<proteinExistence type="predicted"/>
<dbReference type="PANTHER" id="PTHR31681:SF3">
    <property type="entry name" value="OS04G0690100 PROTEIN"/>
    <property type="match status" value="1"/>
</dbReference>
<feature type="domain" description="PARP catalytic" evidence="1">
    <location>
        <begin position="104"/>
        <end position="219"/>
    </location>
</feature>
<reference evidence="2" key="2">
    <citation type="submission" date="2020-11" db="EMBL/GenBank/DDBJ databases">
        <authorList>
            <consortium name="DOE Joint Genome Institute"/>
            <person name="Kuo A."/>
            <person name="Miyauchi S."/>
            <person name="Kiss E."/>
            <person name="Drula E."/>
            <person name="Kohler A."/>
            <person name="Sanchez-Garcia M."/>
            <person name="Andreopoulos B."/>
            <person name="Barry K.W."/>
            <person name="Bonito G."/>
            <person name="Buee M."/>
            <person name="Carver A."/>
            <person name="Chen C."/>
            <person name="Cichocki N."/>
            <person name="Clum A."/>
            <person name="Culley D."/>
            <person name="Crous P.W."/>
            <person name="Fauchery L."/>
            <person name="Girlanda M."/>
            <person name="Hayes R."/>
            <person name="Keri Z."/>
            <person name="Labutti K."/>
            <person name="Lipzen A."/>
            <person name="Lombard V."/>
            <person name="Magnuson J."/>
            <person name="Maillard F."/>
            <person name="Morin E."/>
            <person name="Murat C."/>
            <person name="Nolan M."/>
            <person name="Ohm R."/>
            <person name="Pangilinan J."/>
            <person name="Pereira M."/>
            <person name="Perotto S."/>
            <person name="Peter M."/>
            <person name="Riley R."/>
            <person name="Sitrit Y."/>
            <person name="Stielow B."/>
            <person name="Szollosi G."/>
            <person name="Zifcakova L."/>
            <person name="Stursova M."/>
            <person name="Spatafora J.W."/>
            <person name="Tedersoo L."/>
            <person name="Vaario L.-M."/>
            <person name="Yamada A."/>
            <person name="Yan M."/>
            <person name="Wang P."/>
            <person name="Xu J."/>
            <person name="Bruns T."/>
            <person name="Baldrian P."/>
            <person name="Vilgalys R."/>
            <person name="Henrissat B."/>
            <person name="Grigoriev I.V."/>
            <person name="Hibbett D."/>
            <person name="Nagy L.G."/>
            <person name="Martin F.M."/>
        </authorList>
    </citation>
    <scope>NUCLEOTIDE SEQUENCE</scope>
    <source>
        <strain evidence="2">UH-Tt-Lm1</strain>
    </source>
</reference>
<accession>A0A9P6HBN2</accession>